<reference evidence="3" key="2">
    <citation type="submission" date="2020-10" db="UniProtKB">
        <authorList>
            <consortium name="WormBaseParasite"/>
        </authorList>
    </citation>
    <scope>IDENTIFICATION</scope>
</reference>
<reference evidence="2" key="1">
    <citation type="journal article" date="2013" name="Genetics">
        <title>The draft genome and transcriptome of Panagrellus redivivus are shaped by the harsh demands of a free-living lifestyle.</title>
        <authorList>
            <person name="Srinivasan J."/>
            <person name="Dillman A.R."/>
            <person name="Macchietto M.G."/>
            <person name="Heikkinen L."/>
            <person name="Lakso M."/>
            <person name="Fracchia K.M."/>
            <person name="Antoshechkin I."/>
            <person name="Mortazavi A."/>
            <person name="Wong G."/>
            <person name="Sternberg P.W."/>
        </authorList>
    </citation>
    <scope>NUCLEOTIDE SEQUENCE [LARGE SCALE GENOMIC DNA]</scope>
    <source>
        <strain evidence="2">MT8872</strain>
    </source>
</reference>
<proteinExistence type="predicted"/>
<dbReference type="PANTHER" id="PTHR31327:SF7">
    <property type="entry name" value="PDZ DOMAIN-CONTAINING PROTEIN"/>
    <property type="match status" value="1"/>
</dbReference>
<dbReference type="Gene3D" id="2.30.42.10">
    <property type="match status" value="2"/>
</dbReference>
<dbReference type="WBParaSite" id="Pan_g20467.t1">
    <property type="protein sequence ID" value="Pan_g20467.t1"/>
    <property type="gene ID" value="Pan_g20467"/>
</dbReference>
<dbReference type="PROSITE" id="PS50106">
    <property type="entry name" value="PDZ"/>
    <property type="match status" value="2"/>
</dbReference>
<dbReference type="InterPro" id="IPR036034">
    <property type="entry name" value="PDZ_sf"/>
</dbReference>
<feature type="domain" description="PDZ" evidence="1">
    <location>
        <begin position="111"/>
        <end position="165"/>
    </location>
</feature>
<dbReference type="SUPFAM" id="SSF50156">
    <property type="entry name" value="PDZ domain-like"/>
    <property type="match status" value="2"/>
</dbReference>
<evidence type="ECO:0000313" key="3">
    <source>
        <dbReference type="WBParaSite" id="Pan_g20467.t1"/>
    </source>
</evidence>
<dbReference type="AlphaFoldDB" id="A0A7E4VI20"/>
<protein>
    <submittedName>
        <fullName evidence="3">PDZ domain-containing protein</fullName>
    </submittedName>
</protein>
<dbReference type="SMART" id="SM00228">
    <property type="entry name" value="PDZ"/>
    <property type="match status" value="2"/>
</dbReference>
<dbReference type="InterPro" id="IPR041489">
    <property type="entry name" value="PDZ_6"/>
</dbReference>
<sequence>MTEGKETVIEIPMEEGEPLGATPNDKLIIIKVQAGTLADGKLKMGDQIVKLNGTQVRDTNHFFQLLRFAPPSARLTIIRDEKKAEELEAKVHIPVERAKYIQRRDGFVYNMVKIEWKAGGPKLGLGIKHYQNRVLVSRCDPGSLAAQHLAIGDHIIDIDSQPVTDKDVARGFLLKSLQAQGFVTCVVERPESMEAKHWTQQALTVSAAQPPSVAMNSDVREIAARERAKLKERNAQPKSKGILGRTTKVNRVTINDKIGEHVIASDNEGKNLRSVRK</sequence>
<dbReference type="Pfam" id="PF17820">
    <property type="entry name" value="PDZ_6"/>
    <property type="match status" value="1"/>
</dbReference>
<dbReference type="PANTHER" id="PTHR31327">
    <property type="entry name" value="SPERM MEIOSIS PDZ DOMAIN CONTAINING PROTEINS-RELATED"/>
    <property type="match status" value="1"/>
</dbReference>
<feature type="domain" description="PDZ" evidence="1">
    <location>
        <begin position="8"/>
        <end position="81"/>
    </location>
</feature>
<evidence type="ECO:0000313" key="2">
    <source>
        <dbReference type="Proteomes" id="UP000492821"/>
    </source>
</evidence>
<dbReference type="InterPro" id="IPR001478">
    <property type="entry name" value="PDZ"/>
</dbReference>
<evidence type="ECO:0000259" key="1">
    <source>
        <dbReference type="PROSITE" id="PS50106"/>
    </source>
</evidence>
<dbReference type="CDD" id="cd00136">
    <property type="entry name" value="PDZ_canonical"/>
    <property type="match status" value="1"/>
</dbReference>
<accession>A0A7E4VI20</accession>
<dbReference type="InterPro" id="IPR040264">
    <property type="entry name" value="T15H9.4-like"/>
</dbReference>
<name>A0A7E4VI20_PANRE</name>
<keyword evidence="2" id="KW-1185">Reference proteome</keyword>
<dbReference type="Proteomes" id="UP000492821">
    <property type="component" value="Unassembled WGS sequence"/>
</dbReference>
<organism evidence="2 3">
    <name type="scientific">Panagrellus redivivus</name>
    <name type="common">Microworm</name>
    <dbReference type="NCBI Taxonomy" id="6233"/>
    <lineage>
        <taxon>Eukaryota</taxon>
        <taxon>Metazoa</taxon>
        <taxon>Ecdysozoa</taxon>
        <taxon>Nematoda</taxon>
        <taxon>Chromadorea</taxon>
        <taxon>Rhabditida</taxon>
        <taxon>Tylenchina</taxon>
        <taxon>Panagrolaimomorpha</taxon>
        <taxon>Panagrolaimoidea</taxon>
        <taxon>Panagrolaimidae</taxon>
        <taxon>Panagrellus</taxon>
    </lineage>
</organism>